<name>A0AAD3SMW5_NEPGR</name>
<sequence length="109" mass="13119">MNLQRKNLRTRKTKKAHTKMKERNSKIIVIWIKREKALTVSLEKMIVIKPKTKFNSREILGLEKRWAVRVGIKTVKRVGREKLMVKKVRWRKPKGQKEKKTNKDNEENK</sequence>
<dbReference type="Proteomes" id="UP001279734">
    <property type="component" value="Unassembled WGS sequence"/>
</dbReference>
<organism evidence="2 3">
    <name type="scientific">Nepenthes gracilis</name>
    <name type="common">Slender pitcher plant</name>
    <dbReference type="NCBI Taxonomy" id="150966"/>
    <lineage>
        <taxon>Eukaryota</taxon>
        <taxon>Viridiplantae</taxon>
        <taxon>Streptophyta</taxon>
        <taxon>Embryophyta</taxon>
        <taxon>Tracheophyta</taxon>
        <taxon>Spermatophyta</taxon>
        <taxon>Magnoliopsida</taxon>
        <taxon>eudicotyledons</taxon>
        <taxon>Gunneridae</taxon>
        <taxon>Pentapetalae</taxon>
        <taxon>Caryophyllales</taxon>
        <taxon>Nepenthaceae</taxon>
        <taxon>Nepenthes</taxon>
    </lineage>
</organism>
<feature type="region of interest" description="Disordered" evidence="1">
    <location>
        <begin position="86"/>
        <end position="109"/>
    </location>
</feature>
<accession>A0AAD3SMW5</accession>
<comment type="caution">
    <text evidence="2">The sequence shown here is derived from an EMBL/GenBank/DDBJ whole genome shotgun (WGS) entry which is preliminary data.</text>
</comment>
<feature type="region of interest" description="Disordered" evidence="1">
    <location>
        <begin position="1"/>
        <end position="21"/>
    </location>
</feature>
<protein>
    <submittedName>
        <fullName evidence="2">Uncharacterized protein</fullName>
    </submittedName>
</protein>
<evidence type="ECO:0000313" key="2">
    <source>
        <dbReference type="EMBL" id="GMH14705.1"/>
    </source>
</evidence>
<evidence type="ECO:0000313" key="3">
    <source>
        <dbReference type="Proteomes" id="UP001279734"/>
    </source>
</evidence>
<gene>
    <name evidence="2" type="ORF">Nepgr_016546</name>
</gene>
<reference evidence="2" key="1">
    <citation type="submission" date="2023-05" db="EMBL/GenBank/DDBJ databases">
        <title>Nepenthes gracilis genome sequencing.</title>
        <authorList>
            <person name="Fukushima K."/>
        </authorList>
    </citation>
    <scope>NUCLEOTIDE SEQUENCE</scope>
    <source>
        <strain evidence="2">SING2019-196</strain>
    </source>
</reference>
<evidence type="ECO:0000256" key="1">
    <source>
        <dbReference type="SAM" id="MobiDB-lite"/>
    </source>
</evidence>
<proteinExistence type="predicted"/>
<feature type="compositionally biased region" description="Basic residues" evidence="1">
    <location>
        <begin position="1"/>
        <end position="18"/>
    </location>
</feature>
<dbReference type="EMBL" id="BSYO01000014">
    <property type="protein sequence ID" value="GMH14705.1"/>
    <property type="molecule type" value="Genomic_DNA"/>
</dbReference>
<keyword evidence="3" id="KW-1185">Reference proteome</keyword>
<dbReference type="AlphaFoldDB" id="A0AAD3SMW5"/>
<feature type="compositionally biased region" description="Basic and acidic residues" evidence="1">
    <location>
        <begin position="95"/>
        <end position="109"/>
    </location>
</feature>